<evidence type="ECO:0000313" key="3">
    <source>
        <dbReference type="Proteomes" id="UP000184600"/>
    </source>
</evidence>
<dbReference type="OrthoDB" id="9775296at2"/>
<sequence>MSQKVVMVTGSSSGFGCLISEARARAGHTVTAAFGWPVWAMFIGWFPSWLKNRYPHHD</sequence>
<protein>
    <recommendedName>
        <fullName evidence="4">Short chain dehydrogenase</fullName>
    </recommendedName>
</protein>
<dbReference type="InterPro" id="IPR036291">
    <property type="entry name" value="NAD(P)-bd_dom_sf"/>
</dbReference>
<dbReference type="Proteomes" id="UP000184600">
    <property type="component" value="Unassembled WGS sequence"/>
</dbReference>
<dbReference type="AlphaFoldDB" id="A0A1M7YYA1"/>
<keyword evidence="1" id="KW-1133">Transmembrane helix</keyword>
<evidence type="ECO:0000256" key="1">
    <source>
        <dbReference type="SAM" id="Phobius"/>
    </source>
</evidence>
<dbReference type="SUPFAM" id="SSF51735">
    <property type="entry name" value="NAD(P)-binding Rossmann-fold domains"/>
    <property type="match status" value="1"/>
</dbReference>
<accession>A0A1M7YYA1</accession>
<organism evidence="2 3">
    <name type="scientific">Vibrio quintilis</name>
    <dbReference type="NCBI Taxonomy" id="1117707"/>
    <lineage>
        <taxon>Bacteria</taxon>
        <taxon>Pseudomonadati</taxon>
        <taxon>Pseudomonadota</taxon>
        <taxon>Gammaproteobacteria</taxon>
        <taxon>Vibrionales</taxon>
        <taxon>Vibrionaceae</taxon>
        <taxon>Vibrio</taxon>
    </lineage>
</organism>
<evidence type="ECO:0008006" key="4">
    <source>
        <dbReference type="Google" id="ProtNLM"/>
    </source>
</evidence>
<dbReference type="PROSITE" id="PS51257">
    <property type="entry name" value="PROKAR_LIPOPROTEIN"/>
    <property type="match status" value="1"/>
</dbReference>
<reference evidence="3" key="1">
    <citation type="submission" date="2016-12" db="EMBL/GenBank/DDBJ databases">
        <authorList>
            <person name="Rodrigo-Torres L."/>
            <person name="Arahal R.D."/>
            <person name="Lucena T."/>
        </authorList>
    </citation>
    <scope>NUCLEOTIDE SEQUENCE [LARGE SCALE GENOMIC DNA]</scope>
</reference>
<dbReference type="RefSeq" id="WP_159440351.1">
    <property type="nucleotide sequence ID" value="NZ_AP024898.1"/>
</dbReference>
<dbReference type="EMBL" id="FRFG01000044">
    <property type="protein sequence ID" value="SHO57657.1"/>
    <property type="molecule type" value="Genomic_DNA"/>
</dbReference>
<evidence type="ECO:0000313" key="2">
    <source>
        <dbReference type="EMBL" id="SHO57657.1"/>
    </source>
</evidence>
<dbReference type="STRING" id="1117707.VQ7734_03427"/>
<keyword evidence="3" id="KW-1185">Reference proteome</keyword>
<name>A0A1M7YYA1_9VIBR</name>
<keyword evidence="1" id="KW-0472">Membrane</keyword>
<keyword evidence="1" id="KW-0812">Transmembrane</keyword>
<gene>
    <name evidence="2" type="ORF">VQ7734_03427</name>
</gene>
<feature type="transmembrane region" description="Helical" evidence="1">
    <location>
        <begin position="34"/>
        <end position="50"/>
    </location>
</feature>
<proteinExistence type="predicted"/>